<dbReference type="AlphaFoldDB" id="A0A059EXY3"/>
<keyword evidence="2" id="KW-1185">Reference proteome</keyword>
<name>A0A059EXY3_9MICR</name>
<reference evidence="2" key="1">
    <citation type="submission" date="2013-02" db="EMBL/GenBank/DDBJ databases">
        <authorList>
            <consortium name="The Broad Institute Genome Sequencing Platform"/>
            <person name="Cuomo C."/>
            <person name="Becnel J."/>
            <person name="Sanscrainte N."/>
            <person name="Walker B."/>
            <person name="Young S.K."/>
            <person name="Zeng Q."/>
            <person name="Gargeya S."/>
            <person name="Fitzgerald M."/>
            <person name="Haas B."/>
            <person name="Abouelleil A."/>
            <person name="Alvarado L."/>
            <person name="Arachchi H.M."/>
            <person name="Berlin A.M."/>
            <person name="Chapman S.B."/>
            <person name="Dewar J."/>
            <person name="Goldberg J."/>
            <person name="Griggs A."/>
            <person name="Gujja S."/>
            <person name="Hansen M."/>
            <person name="Howarth C."/>
            <person name="Imamovic A."/>
            <person name="Larimer J."/>
            <person name="McCowan C."/>
            <person name="Murphy C."/>
            <person name="Neiman D."/>
            <person name="Pearson M."/>
            <person name="Priest M."/>
            <person name="Roberts A."/>
            <person name="Saif S."/>
            <person name="Shea T."/>
            <person name="Sisk P."/>
            <person name="Sykes S."/>
            <person name="Wortman J."/>
            <person name="Nusbaum C."/>
            <person name="Birren B."/>
        </authorList>
    </citation>
    <scope>NUCLEOTIDE SEQUENCE [LARGE SCALE GENOMIC DNA]</scope>
    <source>
        <strain evidence="2">PRA339</strain>
    </source>
</reference>
<proteinExistence type="predicted"/>
<sequence length="77" mass="9192">NYSYIHNTVCHKYEFVNSSSGVNTQAVESFHNSLKLEIKRKKGVLTNFREVFLKEFCFYFNNRHDYFHAVLNLIKVN</sequence>
<dbReference type="Proteomes" id="UP000030655">
    <property type="component" value="Unassembled WGS sequence"/>
</dbReference>
<dbReference type="OrthoDB" id="2190711at2759"/>
<dbReference type="InterPro" id="IPR053164">
    <property type="entry name" value="IS1016-like_transposase"/>
</dbReference>
<protein>
    <recommendedName>
        <fullName evidence="3">ISXO2-like transposase domain-containing protein</fullName>
    </recommendedName>
</protein>
<accession>A0A059EXY3</accession>
<dbReference type="HOGENOM" id="CLU_044348_8_2_1"/>
<gene>
    <name evidence="1" type="ORF">H312_03029</name>
</gene>
<evidence type="ECO:0000313" key="1">
    <source>
        <dbReference type="EMBL" id="KCZ79584.1"/>
    </source>
</evidence>
<dbReference type="PANTHER" id="PTHR47163">
    <property type="entry name" value="DDE_TNP_IS1595 DOMAIN-CONTAINING PROTEIN"/>
    <property type="match status" value="1"/>
</dbReference>
<evidence type="ECO:0008006" key="3">
    <source>
        <dbReference type="Google" id="ProtNLM"/>
    </source>
</evidence>
<dbReference type="EMBL" id="KK365254">
    <property type="protein sequence ID" value="KCZ79584.1"/>
    <property type="molecule type" value="Genomic_DNA"/>
</dbReference>
<feature type="non-terminal residue" evidence="1">
    <location>
        <position position="1"/>
    </location>
</feature>
<dbReference type="PANTHER" id="PTHR47163:SF2">
    <property type="entry name" value="SI:DKEY-17M8.2"/>
    <property type="match status" value="1"/>
</dbReference>
<reference evidence="1 2" key="2">
    <citation type="submission" date="2014-03" db="EMBL/GenBank/DDBJ databases">
        <title>The Genome Sequence of Anncaliia algerae insect isolate PRA339.</title>
        <authorList>
            <consortium name="The Broad Institute Genome Sequencing Platform"/>
            <consortium name="The Broad Institute Genome Sequencing Center for Infectious Disease"/>
            <person name="Cuomo C."/>
            <person name="Becnel J."/>
            <person name="Sanscrainte N."/>
            <person name="Walker B."/>
            <person name="Young S.K."/>
            <person name="Zeng Q."/>
            <person name="Gargeya S."/>
            <person name="Fitzgerald M."/>
            <person name="Haas B."/>
            <person name="Abouelleil A."/>
            <person name="Alvarado L."/>
            <person name="Arachchi H.M."/>
            <person name="Berlin A.M."/>
            <person name="Chapman S.B."/>
            <person name="Dewar J."/>
            <person name="Goldberg J."/>
            <person name="Griggs A."/>
            <person name="Gujja S."/>
            <person name="Hansen M."/>
            <person name="Howarth C."/>
            <person name="Imamovic A."/>
            <person name="Larimer J."/>
            <person name="McCowan C."/>
            <person name="Murphy C."/>
            <person name="Neiman D."/>
            <person name="Pearson M."/>
            <person name="Priest M."/>
            <person name="Roberts A."/>
            <person name="Saif S."/>
            <person name="Shea T."/>
            <person name="Sisk P."/>
            <person name="Sykes S."/>
            <person name="Wortman J."/>
            <person name="Nusbaum C."/>
            <person name="Birren B."/>
        </authorList>
    </citation>
    <scope>NUCLEOTIDE SEQUENCE [LARGE SCALE GENOMIC DNA]</scope>
    <source>
        <strain evidence="1 2">PRA339</strain>
    </source>
</reference>
<evidence type="ECO:0000313" key="2">
    <source>
        <dbReference type="Proteomes" id="UP000030655"/>
    </source>
</evidence>
<organism evidence="1 2">
    <name type="scientific">Anncaliia algerae PRA339</name>
    <dbReference type="NCBI Taxonomy" id="1288291"/>
    <lineage>
        <taxon>Eukaryota</taxon>
        <taxon>Fungi</taxon>
        <taxon>Fungi incertae sedis</taxon>
        <taxon>Microsporidia</taxon>
        <taxon>Tubulinosematoidea</taxon>
        <taxon>Tubulinosematidae</taxon>
        <taxon>Anncaliia</taxon>
    </lineage>
</organism>
<dbReference type="VEuPathDB" id="MicrosporidiaDB:H312_03029"/>